<evidence type="ECO:0000259" key="1">
    <source>
        <dbReference type="Pfam" id="PF07714"/>
    </source>
</evidence>
<dbReference type="GO" id="GO:0005886">
    <property type="term" value="C:plasma membrane"/>
    <property type="evidence" value="ECO:0007669"/>
    <property type="project" value="TreeGrafter"/>
</dbReference>
<comment type="caution">
    <text evidence="2">The sequence shown here is derived from an EMBL/GenBank/DDBJ whole genome shotgun (WGS) entry which is preliminary data.</text>
</comment>
<gene>
    <name evidence="2" type="ORF">RHSIM_Rhsim02G0063200</name>
</gene>
<dbReference type="InterPro" id="IPR045272">
    <property type="entry name" value="ANXUR1/2-like"/>
</dbReference>
<sequence>MRELVNPGNALLVVRQLLDYDCPEEFIKGLILSVRSLLIIEPLVEELEKRNRLQLLTEVSEHLALLSQQTGRSEGIRIKAFQRMYRRSKTGTQLYRHFSLGDIWEATKDFNKSFLVRNSDKVYKGSILIDGKARVVAIKRCKKPEAVWDGIHPKKLLLHPNILSPIGFCTEGIELILVHDYMANGSFKDHLHRADTPLSSEMRLKICIGAAEGLEYLYANKENELNYRRIEPSGIPRLVTRGYDSLYEEDDLYSFGVMLLEVLTSDKQLDVYRNPKHRDVPLWGSFRNFLQSENSYQQSSIMSGCERNRRIFQRKSLTALELCSKISSDVACGCLHTLLASHPAD</sequence>
<feature type="domain" description="Serine-threonine/tyrosine-protein kinase catalytic" evidence="1">
    <location>
        <begin position="121"/>
        <end position="220"/>
    </location>
</feature>
<dbReference type="InterPro" id="IPR011009">
    <property type="entry name" value="Kinase-like_dom_sf"/>
</dbReference>
<evidence type="ECO:0000313" key="2">
    <source>
        <dbReference type="EMBL" id="KAF7149755.1"/>
    </source>
</evidence>
<accession>A0A834LRN0</accession>
<protein>
    <recommendedName>
        <fullName evidence="1">Serine-threonine/tyrosine-protein kinase catalytic domain-containing protein</fullName>
    </recommendedName>
</protein>
<dbReference type="EMBL" id="WJXA01000002">
    <property type="protein sequence ID" value="KAF7149755.1"/>
    <property type="molecule type" value="Genomic_DNA"/>
</dbReference>
<keyword evidence="3" id="KW-1185">Reference proteome</keyword>
<dbReference type="AlphaFoldDB" id="A0A834LRN0"/>
<dbReference type="Pfam" id="PF07714">
    <property type="entry name" value="PK_Tyr_Ser-Thr"/>
    <property type="match status" value="1"/>
</dbReference>
<dbReference type="Proteomes" id="UP000626092">
    <property type="component" value="Unassembled WGS sequence"/>
</dbReference>
<dbReference type="GO" id="GO:0004714">
    <property type="term" value="F:transmembrane receptor protein tyrosine kinase activity"/>
    <property type="evidence" value="ECO:0007669"/>
    <property type="project" value="InterPro"/>
</dbReference>
<dbReference type="OrthoDB" id="1721535at2759"/>
<evidence type="ECO:0000313" key="3">
    <source>
        <dbReference type="Proteomes" id="UP000626092"/>
    </source>
</evidence>
<dbReference type="PANTHER" id="PTHR27003:SF88">
    <property type="entry name" value="RECEPTOR-LIKE PROTEIN KINASE THESEUS 1"/>
    <property type="match status" value="1"/>
</dbReference>
<dbReference type="SUPFAM" id="SSF56112">
    <property type="entry name" value="Protein kinase-like (PK-like)"/>
    <property type="match status" value="1"/>
</dbReference>
<dbReference type="Gene3D" id="1.10.510.10">
    <property type="entry name" value="Transferase(Phosphotransferase) domain 1"/>
    <property type="match status" value="1"/>
</dbReference>
<reference evidence="2" key="1">
    <citation type="submission" date="2019-11" db="EMBL/GenBank/DDBJ databases">
        <authorList>
            <person name="Liu Y."/>
            <person name="Hou J."/>
            <person name="Li T.-Q."/>
            <person name="Guan C.-H."/>
            <person name="Wu X."/>
            <person name="Wu H.-Z."/>
            <person name="Ling F."/>
            <person name="Zhang R."/>
            <person name="Shi X.-G."/>
            <person name="Ren J.-P."/>
            <person name="Chen E.-F."/>
            <person name="Sun J.-M."/>
        </authorList>
    </citation>
    <scope>NUCLEOTIDE SEQUENCE</scope>
    <source>
        <strain evidence="2">Adult_tree_wgs_1</strain>
        <tissue evidence="2">Leaves</tissue>
    </source>
</reference>
<dbReference type="GO" id="GO:0009506">
    <property type="term" value="C:plasmodesma"/>
    <property type="evidence" value="ECO:0007669"/>
    <property type="project" value="TreeGrafter"/>
</dbReference>
<organism evidence="2 3">
    <name type="scientific">Rhododendron simsii</name>
    <name type="common">Sims's rhododendron</name>
    <dbReference type="NCBI Taxonomy" id="118357"/>
    <lineage>
        <taxon>Eukaryota</taxon>
        <taxon>Viridiplantae</taxon>
        <taxon>Streptophyta</taxon>
        <taxon>Embryophyta</taxon>
        <taxon>Tracheophyta</taxon>
        <taxon>Spermatophyta</taxon>
        <taxon>Magnoliopsida</taxon>
        <taxon>eudicotyledons</taxon>
        <taxon>Gunneridae</taxon>
        <taxon>Pentapetalae</taxon>
        <taxon>asterids</taxon>
        <taxon>Ericales</taxon>
        <taxon>Ericaceae</taxon>
        <taxon>Ericoideae</taxon>
        <taxon>Rhodoreae</taxon>
        <taxon>Rhododendron</taxon>
    </lineage>
</organism>
<dbReference type="PANTHER" id="PTHR27003">
    <property type="entry name" value="OS07G0166700 PROTEIN"/>
    <property type="match status" value="1"/>
</dbReference>
<name>A0A834LRN0_RHOSS</name>
<dbReference type="InterPro" id="IPR001245">
    <property type="entry name" value="Ser-Thr/Tyr_kinase_cat_dom"/>
</dbReference>
<proteinExistence type="predicted"/>